<dbReference type="OrthoDB" id="9776609at2"/>
<keyword evidence="1" id="KW-1133">Transmembrane helix</keyword>
<evidence type="ECO:0000313" key="3">
    <source>
        <dbReference type="Proteomes" id="UP000308430"/>
    </source>
</evidence>
<dbReference type="Proteomes" id="UP000308430">
    <property type="component" value="Unassembled WGS sequence"/>
</dbReference>
<feature type="transmembrane region" description="Helical" evidence="1">
    <location>
        <begin position="190"/>
        <end position="207"/>
    </location>
</feature>
<keyword evidence="3" id="KW-1185">Reference proteome</keyword>
<keyword evidence="1" id="KW-0472">Membrane</keyword>
<proteinExistence type="predicted"/>
<dbReference type="AlphaFoldDB" id="A0A4S4AZ64"/>
<accession>A0A4S4AZ64</accession>
<dbReference type="Pfam" id="PF03929">
    <property type="entry name" value="PepSY_TM"/>
    <property type="match status" value="1"/>
</dbReference>
<feature type="transmembrane region" description="Helical" evidence="1">
    <location>
        <begin position="163"/>
        <end position="183"/>
    </location>
</feature>
<name>A0A4S4AZ64_9RHOO</name>
<sequence>MRATDGRINQERGFRVTPEQTPVSSSCRRFHFRCDQPDRQSHEAAVCVFSGERLPVVAVRGLGGADVAWYRTLVSLHEAWYANYPLRWLHFVSGLLGCVMIATGMVLWVIKRRARHAKDSIPEHFGMRLMACLNVAVLAGLPVAVAAYFWANRLLPVSMAERAAWELHAMFLVWGWLFCYAAFRPEKRAWVETLWLATAAFGLVPVVNALTTDRHLGVTIAAGDWPLAGFDLAMFGLAAIFGTIAWKLGRRWAKADTTPVATNMVVAGGQ</sequence>
<dbReference type="InterPro" id="IPR005625">
    <property type="entry name" value="PepSY-ass_TM"/>
</dbReference>
<protein>
    <submittedName>
        <fullName evidence="2">PepSY domain-containing protein</fullName>
    </submittedName>
</protein>
<dbReference type="PANTHER" id="PTHR34219">
    <property type="entry name" value="IRON-REGULATED INNER MEMBRANE PROTEIN-RELATED"/>
    <property type="match status" value="1"/>
</dbReference>
<keyword evidence="1" id="KW-0812">Transmembrane</keyword>
<evidence type="ECO:0000256" key="1">
    <source>
        <dbReference type="SAM" id="Phobius"/>
    </source>
</evidence>
<feature type="transmembrane region" description="Helical" evidence="1">
    <location>
        <begin position="131"/>
        <end position="151"/>
    </location>
</feature>
<gene>
    <name evidence="2" type="ORF">E6C76_07490</name>
</gene>
<dbReference type="PANTHER" id="PTHR34219:SF4">
    <property type="entry name" value="PEPSY DOMAIN-CONTAINING PROTEIN"/>
    <property type="match status" value="1"/>
</dbReference>
<evidence type="ECO:0000313" key="2">
    <source>
        <dbReference type="EMBL" id="THF65433.1"/>
    </source>
</evidence>
<feature type="transmembrane region" description="Helical" evidence="1">
    <location>
        <begin position="88"/>
        <end position="110"/>
    </location>
</feature>
<comment type="caution">
    <text evidence="2">The sequence shown here is derived from an EMBL/GenBank/DDBJ whole genome shotgun (WGS) entry which is preliminary data.</text>
</comment>
<reference evidence="2 3" key="1">
    <citation type="submission" date="2019-04" db="EMBL/GenBank/DDBJ databases">
        <title>Azoarcus nasutitermitis sp. nov. isolated from termite nest.</title>
        <authorList>
            <person name="Lin S.-Y."/>
            <person name="Hameed A."/>
            <person name="Hsu Y.-H."/>
            <person name="Young C.-C."/>
        </authorList>
    </citation>
    <scope>NUCLEOTIDE SEQUENCE [LARGE SCALE GENOMIC DNA]</scope>
    <source>
        <strain evidence="2 3">CC-YHH838</strain>
    </source>
</reference>
<feature type="transmembrane region" description="Helical" evidence="1">
    <location>
        <begin position="227"/>
        <end position="246"/>
    </location>
</feature>
<organism evidence="2 3">
    <name type="scientific">Pseudothauera nasutitermitis</name>
    <dbReference type="NCBI Taxonomy" id="2565930"/>
    <lineage>
        <taxon>Bacteria</taxon>
        <taxon>Pseudomonadati</taxon>
        <taxon>Pseudomonadota</taxon>
        <taxon>Betaproteobacteria</taxon>
        <taxon>Rhodocyclales</taxon>
        <taxon>Zoogloeaceae</taxon>
        <taxon>Pseudothauera</taxon>
    </lineage>
</organism>
<dbReference type="EMBL" id="SSOC01000003">
    <property type="protein sequence ID" value="THF65433.1"/>
    <property type="molecule type" value="Genomic_DNA"/>
</dbReference>